<gene>
    <name evidence="1" type="ORF">SAMN04487885_10841</name>
</gene>
<reference evidence="1 2" key="1">
    <citation type="submission" date="2016-10" db="EMBL/GenBank/DDBJ databases">
        <authorList>
            <person name="de Groot N.N."/>
        </authorList>
    </citation>
    <scope>NUCLEOTIDE SEQUENCE [LARGE SCALE GENOMIC DNA]</scope>
    <source>
        <strain evidence="1 2">NLAE-zl-G419</strain>
    </source>
</reference>
<sequence>MMILEAILMLYMLKFIKDENIGVYFDFSNLIGNPILTILNPISYELYNLEFF</sequence>
<accession>A0A1I2L1X0</accession>
<protein>
    <submittedName>
        <fullName evidence="1">Uncharacterized protein</fullName>
    </submittedName>
</protein>
<dbReference type="STRING" id="1529.SAMN04487885_10841"/>
<evidence type="ECO:0000313" key="2">
    <source>
        <dbReference type="Proteomes" id="UP000182135"/>
    </source>
</evidence>
<proteinExistence type="predicted"/>
<organism evidence="1 2">
    <name type="scientific">Clostridium cadaveris</name>
    <dbReference type="NCBI Taxonomy" id="1529"/>
    <lineage>
        <taxon>Bacteria</taxon>
        <taxon>Bacillati</taxon>
        <taxon>Bacillota</taxon>
        <taxon>Clostridia</taxon>
        <taxon>Eubacteriales</taxon>
        <taxon>Clostridiaceae</taxon>
        <taxon>Clostridium</taxon>
    </lineage>
</organism>
<evidence type="ECO:0000313" key="1">
    <source>
        <dbReference type="EMBL" id="SFF72500.1"/>
    </source>
</evidence>
<keyword evidence="2" id="KW-1185">Reference proteome</keyword>
<dbReference type="AlphaFoldDB" id="A0A1I2L1X0"/>
<dbReference type="Proteomes" id="UP000182135">
    <property type="component" value="Unassembled WGS sequence"/>
</dbReference>
<name>A0A1I2L1X0_9CLOT</name>
<dbReference type="EMBL" id="FOOE01000008">
    <property type="protein sequence ID" value="SFF72500.1"/>
    <property type="molecule type" value="Genomic_DNA"/>
</dbReference>